<dbReference type="KEGG" id="goe:100900428"/>
<keyword evidence="3" id="KW-1185">Reference proteome</keyword>
<protein>
    <submittedName>
        <fullName evidence="4">tRNA wybutosine-synthesizing protein 5</fullName>
    </submittedName>
</protein>
<dbReference type="GO" id="GO:0031591">
    <property type="term" value="P:wybutosine biosynthetic process"/>
    <property type="evidence" value="ECO:0007669"/>
    <property type="project" value="TreeGrafter"/>
</dbReference>
<evidence type="ECO:0000313" key="4">
    <source>
        <dbReference type="RefSeq" id="XP_003748557.1"/>
    </source>
</evidence>
<sequence>MSDDKDEKAPEAGDSGEKKEDPEVFDYRKVPCYEGADRESFYTVIYKKREPALLRNVTLGPCVYKWNARYLSNSVGSKSVNILVSSQSRFDFMNKNFLNRTLPFNELVKRCSGMGKHSGDHFLCEREYYTLRPSEDKREDFFKHHKGLQDDFKMPNLIPKEKLVSTSLKVNSPEIVTWIQYDVMDTVLCQVQGSRRIVLFPPNQSSNLYLHEDKSLVLDVDHPDVKKFPRFANAERWECEISSPGDVLFIPALWFHSSICKDFGVAVSCLWRHLDKDHYDKKDPLNHKDPIAASRALEMLNKAVKQLDVLPEDYRHFYYRMMINRIHEKLPDDSPPA</sequence>
<dbReference type="GeneID" id="100900428"/>
<accession>A0AAJ6W0Y6</accession>
<dbReference type="SUPFAM" id="SSF51197">
    <property type="entry name" value="Clavaminate synthase-like"/>
    <property type="match status" value="1"/>
</dbReference>
<evidence type="ECO:0000259" key="2">
    <source>
        <dbReference type="PROSITE" id="PS51184"/>
    </source>
</evidence>
<dbReference type="PANTHER" id="PTHR12461">
    <property type="entry name" value="HYPOXIA-INDUCIBLE FACTOR 1 ALPHA INHIBITOR-RELATED"/>
    <property type="match status" value="1"/>
</dbReference>
<reference evidence="4" key="1">
    <citation type="submission" date="2025-08" db="UniProtKB">
        <authorList>
            <consortium name="RefSeq"/>
        </authorList>
    </citation>
    <scope>IDENTIFICATION</scope>
</reference>
<dbReference type="InterPro" id="IPR041667">
    <property type="entry name" value="Cupin_8"/>
</dbReference>
<dbReference type="AlphaFoldDB" id="A0AAJ6W0Y6"/>
<name>A0AAJ6W0Y6_9ACAR</name>
<organism evidence="3 4">
    <name type="scientific">Galendromus occidentalis</name>
    <name type="common">western predatory mite</name>
    <dbReference type="NCBI Taxonomy" id="34638"/>
    <lineage>
        <taxon>Eukaryota</taxon>
        <taxon>Metazoa</taxon>
        <taxon>Ecdysozoa</taxon>
        <taxon>Arthropoda</taxon>
        <taxon>Chelicerata</taxon>
        <taxon>Arachnida</taxon>
        <taxon>Acari</taxon>
        <taxon>Parasitiformes</taxon>
        <taxon>Mesostigmata</taxon>
        <taxon>Gamasina</taxon>
        <taxon>Phytoseioidea</taxon>
        <taxon>Phytoseiidae</taxon>
        <taxon>Typhlodrominae</taxon>
        <taxon>Galendromus</taxon>
    </lineage>
</organism>
<dbReference type="RefSeq" id="XP_003748557.1">
    <property type="nucleotide sequence ID" value="XM_003748509.2"/>
</dbReference>
<feature type="region of interest" description="Disordered" evidence="1">
    <location>
        <begin position="1"/>
        <end position="23"/>
    </location>
</feature>
<evidence type="ECO:0000313" key="3">
    <source>
        <dbReference type="Proteomes" id="UP000694867"/>
    </source>
</evidence>
<feature type="domain" description="JmjC" evidence="2">
    <location>
        <begin position="143"/>
        <end position="288"/>
    </location>
</feature>
<gene>
    <name evidence="4" type="primary">LOC100900428</name>
</gene>
<dbReference type="PROSITE" id="PS51184">
    <property type="entry name" value="JMJC"/>
    <property type="match status" value="1"/>
</dbReference>
<dbReference type="GO" id="GO:0000049">
    <property type="term" value="F:tRNA binding"/>
    <property type="evidence" value="ECO:0007669"/>
    <property type="project" value="TreeGrafter"/>
</dbReference>
<proteinExistence type="predicted"/>
<dbReference type="Gene3D" id="6.10.140.1470">
    <property type="match status" value="1"/>
</dbReference>
<dbReference type="InterPro" id="IPR003347">
    <property type="entry name" value="JmjC_dom"/>
</dbReference>
<dbReference type="PANTHER" id="PTHR12461:SF104">
    <property type="entry name" value="TRNA WYBUTOSINE-SYNTHESIZING PROTEIN 5"/>
    <property type="match status" value="1"/>
</dbReference>
<evidence type="ECO:0000256" key="1">
    <source>
        <dbReference type="SAM" id="MobiDB-lite"/>
    </source>
</evidence>
<dbReference type="Proteomes" id="UP000694867">
    <property type="component" value="Unplaced"/>
</dbReference>
<dbReference type="SMART" id="SM00558">
    <property type="entry name" value="JmjC"/>
    <property type="match status" value="1"/>
</dbReference>
<dbReference type="Pfam" id="PF13621">
    <property type="entry name" value="Cupin_8"/>
    <property type="match status" value="1"/>
</dbReference>
<dbReference type="Gene3D" id="2.60.120.650">
    <property type="entry name" value="Cupin"/>
    <property type="match status" value="1"/>
</dbReference>